<dbReference type="InterPro" id="IPR026015">
    <property type="entry name" value="ATP_synth_OSCP/delta_N_sf"/>
</dbReference>
<dbReference type="GO" id="GO:0045259">
    <property type="term" value="C:proton-transporting ATP synthase complex"/>
    <property type="evidence" value="ECO:0007669"/>
    <property type="project" value="UniProtKB-KW"/>
</dbReference>
<comment type="caution">
    <text evidence="9">The sequence shown here is derived from an EMBL/GenBank/DDBJ whole genome shotgun (WGS) entry which is preliminary data.</text>
</comment>
<keyword evidence="4 8" id="KW-0406">Ion transport</keyword>
<dbReference type="AlphaFoldDB" id="W6M1D3"/>
<keyword evidence="6 8" id="KW-0139">CF(1)</keyword>
<keyword evidence="5 8" id="KW-0472">Membrane</keyword>
<keyword evidence="2 8" id="KW-0813">Transport</keyword>
<reference evidence="9" key="1">
    <citation type="submission" date="2013-07" db="EMBL/GenBank/DDBJ databases">
        <authorList>
            <person name="McIlroy S."/>
        </authorList>
    </citation>
    <scope>NUCLEOTIDE SEQUENCE [LARGE SCALE GENOMIC DNA]</scope>
    <source>
        <strain evidence="9">Run_A_D11</strain>
    </source>
</reference>
<gene>
    <name evidence="8" type="primary">atpH</name>
    <name evidence="9" type="ORF">BN873_140024</name>
</gene>
<sequence length="193" mass="20807">MADPTPVVRPTSAARPYARAAFEDAQAANTLPLWSDLLQAAAAVAADPAMQRLLGPWNPQLRGEQKAALVADLCRDIRGAAAQAIPETFVTFLKVLAEFHRLHQLPSIAALFERFRADAESILRAELISASAVTDAQRKRVTKALKAKFKRSVMLDCKTDPALIAGAVIRIGDRVIDGSARGRLDKLATALSQ</sequence>
<dbReference type="PRINTS" id="PR00125">
    <property type="entry name" value="ATPASEDELTA"/>
</dbReference>
<dbReference type="InterPro" id="IPR000711">
    <property type="entry name" value="ATPase_OSCP/dsu"/>
</dbReference>
<comment type="similarity">
    <text evidence="8">Belongs to the ATPase delta chain family.</text>
</comment>
<dbReference type="Pfam" id="PF00213">
    <property type="entry name" value="OSCP"/>
    <property type="match status" value="1"/>
</dbReference>
<dbReference type="InterPro" id="IPR020781">
    <property type="entry name" value="ATPase_OSCP/d_CS"/>
</dbReference>
<comment type="subcellular location">
    <subcellularLocation>
        <location evidence="8">Cell membrane</location>
        <topology evidence="8">Peripheral membrane protein</topology>
    </subcellularLocation>
    <subcellularLocation>
        <location evidence="1">Membrane</location>
    </subcellularLocation>
</comment>
<proteinExistence type="inferred from homology"/>
<dbReference type="NCBIfam" id="NF004402">
    <property type="entry name" value="PRK05758.2-2"/>
    <property type="match status" value="1"/>
</dbReference>
<comment type="function">
    <text evidence="8">F(1)F(0) ATP synthase produces ATP from ADP in the presence of a proton or sodium gradient. F-type ATPases consist of two structural domains, F(1) containing the extramembraneous catalytic core and F(0) containing the membrane proton channel, linked together by a central stalk and a peripheral stalk. During catalysis, ATP synthesis in the catalytic domain of F(1) is coupled via a rotary mechanism of the central stalk subunits to proton translocation.</text>
</comment>
<keyword evidence="3 8" id="KW-0375">Hydrogen ion transport</keyword>
<keyword evidence="9" id="KW-0378">Hydrolase</keyword>
<reference evidence="9" key="2">
    <citation type="submission" date="2014-03" db="EMBL/GenBank/DDBJ databases">
        <title>Candidatus Competibacter-lineage genomes retrieved from metagenomes reveal functional metabolic diversity.</title>
        <authorList>
            <person name="McIlroy S.J."/>
            <person name="Albertsen M."/>
            <person name="Andresen E.K."/>
            <person name="Saunders A.M."/>
            <person name="Kristiansen R."/>
            <person name="Stokholm-Bjerregaard M."/>
            <person name="Nielsen K.L."/>
            <person name="Nielsen P.H."/>
        </authorList>
    </citation>
    <scope>NUCLEOTIDE SEQUENCE</scope>
    <source>
        <strain evidence="9">Run_A_D11</strain>
    </source>
</reference>
<evidence type="ECO:0000256" key="5">
    <source>
        <dbReference type="ARBA" id="ARBA00023136"/>
    </source>
</evidence>
<dbReference type="STRING" id="1400863.BN873_140024"/>
<comment type="function">
    <text evidence="8">This protein is part of the stalk that links CF(0) to CF(1). It either transmits conformational changes from CF(0) to CF(1) or is implicated in proton conduction.</text>
</comment>
<evidence type="ECO:0000313" key="10">
    <source>
        <dbReference type="Proteomes" id="UP000035760"/>
    </source>
</evidence>
<evidence type="ECO:0000256" key="2">
    <source>
        <dbReference type="ARBA" id="ARBA00022448"/>
    </source>
</evidence>
<evidence type="ECO:0000256" key="6">
    <source>
        <dbReference type="ARBA" id="ARBA00023196"/>
    </source>
</evidence>
<dbReference type="SUPFAM" id="SSF47928">
    <property type="entry name" value="N-terminal domain of the delta subunit of the F1F0-ATP synthase"/>
    <property type="match status" value="1"/>
</dbReference>
<dbReference type="GO" id="GO:0005886">
    <property type="term" value="C:plasma membrane"/>
    <property type="evidence" value="ECO:0007669"/>
    <property type="project" value="UniProtKB-SubCell"/>
</dbReference>
<dbReference type="HAMAP" id="MF_01416">
    <property type="entry name" value="ATP_synth_delta_bact"/>
    <property type="match status" value="1"/>
</dbReference>
<dbReference type="Proteomes" id="UP000035760">
    <property type="component" value="Unassembled WGS sequence"/>
</dbReference>
<dbReference type="NCBIfam" id="TIGR01145">
    <property type="entry name" value="ATP_synt_delta"/>
    <property type="match status" value="1"/>
</dbReference>
<name>W6M1D3_9GAMM</name>
<protein>
    <recommendedName>
        <fullName evidence="8">ATP synthase subunit delta</fullName>
    </recommendedName>
    <alternativeName>
        <fullName evidence="8">ATP synthase F(1) sector subunit delta</fullName>
    </alternativeName>
    <alternativeName>
        <fullName evidence="8">F-type ATPase subunit delta</fullName>
        <shortName evidence="8">F-ATPase subunit delta</shortName>
    </alternativeName>
</protein>
<keyword evidence="7 8" id="KW-0066">ATP synthesis</keyword>
<dbReference type="PANTHER" id="PTHR11910">
    <property type="entry name" value="ATP SYNTHASE DELTA CHAIN"/>
    <property type="match status" value="1"/>
</dbReference>
<accession>W6M1D3</accession>
<evidence type="ECO:0000256" key="1">
    <source>
        <dbReference type="ARBA" id="ARBA00004370"/>
    </source>
</evidence>
<organism evidence="9 10">
    <name type="scientific">Candidatus Competibacter denitrificans Run_A_D11</name>
    <dbReference type="NCBI Taxonomy" id="1400863"/>
    <lineage>
        <taxon>Bacteria</taxon>
        <taxon>Pseudomonadati</taxon>
        <taxon>Pseudomonadota</taxon>
        <taxon>Gammaproteobacteria</taxon>
        <taxon>Candidatus Competibacteraceae</taxon>
        <taxon>Candidatus Competibacter</taxon>
    </lineage>
</organism>
<keyword evidence="10" id="KW-1185">Reference proteome</keyword>
<keyword evidence="8" id="KW-1003">Cell membrane</keyword>
<evidence type="ECO:0000256" key="4">
    <source>
        <dbReference type="ARBA" id="ARBA00023065"/>
    </source>
</evidence>
<dbReference type="GO" id="GO:0016787">
    <property type="term" value="F:hydrolase activity"/>
    <property type="evidence" value="ECO:0007669"/>
    <property type="project" value="UniProtKB-KW"/>
</dbReference>
<dbReference type="RefSeq" id="WP_071243962.1">
    <property type="nucleotide sequence ID" value="NZ_CBTJ020000019.1"/>
</dbReference>
<dbReference type="Gene3D" id="1.10.520.20">
    <property type="entry name" value="N-terminal domain of the delta subunit of the F1F0-ATP synthase"/>
    <property type="match status" value="1"/>
</dbReference>
<evidence type="ECO:0000313" key="9">
    <source>
        <dbReference type="EMBL" id="CDI01201.1"/>
    </source>
</evidence>
<evidence type="ECO:0000256" key="7">
    <source>
        <dbReference type="ARBA" id="ARBA00023310"/>
    </source>
</evidence>
<dbReference type="PROSITE" id="PS00389">
    <property type="entry name" value="ATPASE_DELTA"/>
    <property type="match status" value="1"/>
</dbReference>
<evidence type="ECO:0000256" key="3">
    <source>
        <dbReference type="ARBA" id="ARBA00022781"/>
    </source>
</evidence>
<dbReference type="EMBL" id="CBTJ020000019">
    <property type="protein sequence ID" value="CDI01201.1"/>
    <property type="molecule type" value="Genomic_DNA"/>
</dbReference>
<evidence type="ECO:0000256" key="8">
    <source>
        <dbReference type="HAMAP-Rule" id="MF_01416"/>
    </source>
</evidence>
<dbReference type="GO" id="GO:0046933">
    <property type="term" value="F:proton-transporting ATP synthase activity, rotational mechanism"/>
    <property type="evidence" value="ECO:0007669"/>
    <property type="project" value="UniProtKB-UniRule"/>
</dbReference>